<reference evidence="18" key="1">
    <citation type="submission" date="2022-11" db="EMBL/GenBank/DDBJ databases">
        <title>Parathalassolutuus dongxingensis gen. nov., sp. nov., a novel member of family Oceanospirillaceae isolated from a coastal shrimp pond in Guangxi, China.</title>
        <authorList>
            <person name="Chen H."/>
        </authorList>
    </citation>
    <scope>NUCLEOTIDE SEQUENCE</scope>
    <source>
        <strain evidence="18">G-43</strain>
    </source>
</reference>
<dbReference type="InterPro" id="IPR007197">
    <property type="entry name" value="rSAM"/>
</dbReference>
<dbReference type="InterPro" id="IPR006638">
    <property type="entry name" value="Elp3/MiaA/NifB-like_rSAM"/>
</dbReference>
<dbReference type="Gene3D" id="1.10.10.920">
    <property type="match status" value="1"/>
</dbReference>
<dbReference type="AlphaFoldDB" id="A0A9X3IRE5"/>
<dbReference type="Gene3D" id="3.20.20.70">
    <property type="entry name" value="Aldolase class I"/>
    <property type="match status" value="1"/>
</dbReference>
<dbReference type="GO" id="GO:0051539">
    <property type="term" value="F:4 iron, 4 sulfur cluster binding"/>
    <property type="evidence" value="ECO:0007669"/>
    <property type="project" value="UniProtKB-KW"/>
</dbReference>
<accession>A0A9X3IRE5</accession>
<evidence type="ECO:0000313" key="19">
    <source>
        <dbReference type="Proteomes" id="UP001150830"/>
    </source>
</evidence>
<dbReference type="GO" id="GO:0004109">
    <property type="term" value="F:coproporphyrinogen oxidase activity"/>
    <property type="evidence" value="ECO:0007669"/>
    <property type="project" value="InterPro"/>
</dbReference>
<evidence type="ECO:0000256" key="6">
    <source>
        <dbReference type="ARBA" id="ARBA00022490"/>
    </source>
</evidence>
<sequence>MTESVFWDPLLIQRYNRPGPRYTSYPTAVEFQSVDSDAMEQQAYAQRDPEKPLSLYLHIPFCRHVCYYCGCNKIVTKDTSRAAPYLDYLKDEIRRKRALLQPAADGQLAAVEQMHLGGGTPTFLSDDELVDLVTFLKQQFRFSTADNADFSIEVDPRELRPTTLTLLRELGFNRISYGVQDLEPEVQEAVNRVQSEEMIRQVMNEARELGFHSINIDLIYGLPHQTLESFARTIETIIDISPDRLSVFNYAHLPERFKPQRRINAEDLPPAEEKLAILGHCITRLSEAGYHYVGMDHFAKPDDELAIAQASGTLHRNFQGYTTHGSCDLLGFGVSSISQIGDYYLQNQVKLEHYENCLNQQQLPLNKVCEVSADDHIRRRVITELLCHLHINFDALDQEFGINSRDYLAADIDRLTPMHQDALVDISSAGIHITERGRLLVRNACMAFDTYLQRHEQQRFSRAI</sequence>
<dbReference type="SFLD" id="SFLDG01065">
    <property type="entry name" value="anaerobic_coproporphyrinogen-I"/>
    <property type="match status" value="1"/>
</dbReference>
<comment type="similarity">
    <text evidence="3 14">Belongs to the anaerobic coproporphyrinogen-III oxidase family.</text>
</comment>
<dbReference type="InterPro" id="IPR010723">
    <property type="entry name" value="HemN_C"/>
</dbReference>
<feature type="binding site" evidence="16">
    <location>
        <position position="66"/>
    </location>
    <ligand>
        <name>[4Fe-4S] cluster</name>
        <dbReference type="ChEBI" id="CHEBI:49883"/>
        <note>4Fe-4S-S-AdoMet</note>
    </ligand>
</feature>
<feature type="binding site" evidence="15">
    <location>
        <position position="180"/>
    </location>
    <ligand>
        <name>S-adenosyl-L-methionine</name>
        <dbReference type="ChEBI" id="CHEBI:59789"/>
        <label>2</label>
    </ligand>
</feature>
<keyword evidence="8 14" id="KW-0479">Metal-binding</keyword>
<dbReference type="PROSITE" id="PS51918">
    <property type="entry name" value="RADICAL_SAM"/>
    <property type="match status" value="1"/>
</dbReference>
<keyword evidence="11 14" id="KW-0411">Iron-sulfur</keyword>
<dbReference type="EMBL" id="JAPNOA010000005">
    <property type="protein sequence ID" value="MCY0963759.1"/>
    <property type="molecule type" value="Genomic_DNA"/>
</dbReference>
<comment type="pathway">
    <text evidence="2 14">Porphyrin-containing compound metabolism; protoporphyrin-IX biosynthesis; protoporphyrinogen-IX from coproporphyrinogen-III (AdoMet route): step 1/1.</text>
</comment>
<evidence type="ECO:0000256" key="9">
    <source>
        <dbReference type="ARBA" id="ARBA00023002"/>
    </source>
</evidence>
<dbReference type="Pfam" id="PF04055">
    <property type="entry name" value="Radical_SAM"/>
    <property type="match status" value="1"/>
</dbReference>
<evidence type="ECO:0000256" key="4">
    <source>
        <dbReference type="ARBA" id="ARBA00011245"/>
    </source>
</evidence>
<feature type="binding site" evidence="15">
    <location>
        <position position="56"/>
    </location>
    <ligand>
        <name>S-adenosyl-L-methionine</name>
        <dbReference type="ChEBI" id="CHEBI:59789"/>
        <label>1</label>
    </ligand>
</feature>
<dbReference type="SUPFAM" id="SSF102114">
    <property type="entry name" value="Radical SAM enzymes"/>
    <property type="match status" value="1"/>
</dbReference>
<evidence type="ECO:0000256" key="2">
    <source>
        <dbReference type="ARBA" id="ARBA00004785"/>
    </source>
</evidence>
<dbReference type="SFLD" id="SFLDS00029">
    <property type="entry name" value="Radical_SAM"/>
    <property type="match status" value="1"/>
</dbReference>
<dbReference type="Proteomes" id="UP001150830">
    <property type="component" value="Unassembled WGS sequence"/>
</dbReference>
<dbReference type="GO" id="GO:0006782">
    <property type="term" value="P:protoporphyrinogen IX biosynthetic process"/>
    <property type="evidence" value="ECO:0007669"/>
    <property type="project" value="TreeGrafter"/>
</dbReference>
<evidence type="ECO:0000259" key="17">
    <source>
        <dbReference type="PROSITE" id="PS51918"/>
    </source>
</evidence>
<evidence type="ECO:0000313" key="18">
    <source>
        <dbReference type="EMBL" id="MCY0963759.1"/>
    </source>
</evidence>
<dbReference type="FunFam" id="1.10.10.920:FF:000001">
    <property type="entry name" value="Coproporphyrinogen-III oxidase"/>
    <property type="match status" value="1"/>
</dbReference>
<dbReference type="GO" id="GO:0005737">
    <property type="term" value="C:cytoplasm"/>
    <property type="evidence" value="ECO:0007669"/>
    <property type="project" value="UniProtKB-SubCell"/>
</dbReference>
<dbReference type="InterPro" id="IPR004558">
    <property type="entry name" value="Coprogen_oxidase_HemN"/>
</dbReference>
<keyword evidence="19" id="KW-1185">Reference proteome</keyword>
<feature type="binding site" evidence="15">
    <location>
        <position position="153"/>
    </location>
    <ligand>
        <name>S-adenosyl-L-methionine</name>
        <dbReference type="ChEBI" id="CHEBI:59789"/>
        <label>1</label>
    </ligand>
</feature>
<evidence type="ECO:0000256" key="14">
    <source>
        <dbReference type="PIRNR" id="PIRNR000167"/>
    </source>
</evidence>
<comment type="caution">
    <text evidence="18">The sequence shown here is derived from an EMBL/GenBank/DDBJ whole genome shotgun (WGS) entry which is preliminary data.</text>
</comment>
<feature type="binding site" evidence="16">
    <location>
        <position position="69"/>
    </location>
    <ligand>
        <name>[4Fe-4S] cluster</name>
        <dbReference type="ChEBI" id="CHEBI:49883"/>
        <note>4Fe-4S-S-AdoMet</note>
    </ligand>
</feature>
<evidence type="ECO:0000256" key="1">
    <source>
        <dbReference type="ARBA" id="ARBA00004496"/>
    </source>
</evidence>
<dbReference type="GO" id="GO:0051989">
    <property type="term" value="F:coproporphyrinogen dehydrogenase activity"/>
    <property type="evidence" value="ECO:0007669"/>
    <property type="project" value="UniProtKB-EC"/>
</dbReference>
<evidence type="ECO:0000256" key="11">
    <source>
        <dbReference type="ARBA" id="ARBA00023014"/>
    </source>
</evidence>
<dbReference type="SMART" id="SM00729">
    <property type="entry name" value="Elp3"/>
    <property type="match status" value="1"/>
</dbReference>
<comment type="catalytic activity">
    <reaction evidence="13 14">
        <text>coproporphyrinogen III + 2 S-adenosyl-L-methionine = protoporphyrinogen IX + 2 5'-deoxyadenosine + 2 L-methionine + 2 CO2</text>
        <dbReference type="Rhea" id="RHEA:15425"/>
        <dbReference type="ChEBI" id="CHEBI:16526"/>
        <dbReference type="ChEBI" id="CHEBI:17319"/>
        <dbReference type="ChEBI" id="CHEBI:57307"/>
        <dbReference type="ChEBI" id="CHEBI:57309"/>
        <dbReference type="ChEBI" id="CHEBI:57844"/>
        <dbReference type="ChEBI" id="CHEBI:59789"/>
        <dbReference type="EC" id="1.3.98.3"/>
    </reaction>
</comment>
<keyword evidence="5 14" id="KW-0004">4Fe-4S</keyword>
<dbReference type="NCBIfam" id="TIGR00538">
    <property type="entry name" value="hemN"/>
    <property type="match status" value="1"/>
</dbReference>
<organism evidence="18 19">
    <name type="scientific">Parathalassolituus penaei</name>
    <dbReference type="NCBI Taxonomy" id="2997323"/>
    <lineage>
        <taxon>Bacteria</taxon>
        <taxon>Pseudomonadati</taxon>
        <taxon>Pseudomonadota</taxon>
        <taxon>Gammaproteobacteria</taxon>
        <taxon>Oceanospirillales</taxon>
        <taxon>Oceanospirillaceae</taxon>
        <taxon>Parathalassolituus</taxon>
    </lineage>
</organism>
<dbReference type="PIRSF" id="PIRSF000167">
    <property type="entry name" value="HemN"/>
    <property type="match status" value="1"/>
</dbReference>
<proteinExistence type="inferred from homology"/>
<feature type="binding site" evidence="16">
    <location>
        <position position="62"/>
    </location>
    <ligand>
        <name>[4Fe-4S] cluster</name>
        <dbReference type="ChEBI" id="CHEBI:49883"/>
        <note>4Fe-4S-S-AdoMet</note>
    </ligand>
</feature>
<keyword evidence="6 14" id="KW-0963">Cytoplasm</keyword>
<feature type="binding site" evidence="15">
    <location>
        <begin position="119"/>
        <end position="120"/>
    </location>
    <ligand>
        <name>S-adenosyl-L-methionine</name>
        <dbReference type="ChEBI" id="CHEBI:59789"/>
        <label>2</label>
    </ligand>
</feature>
<evidence type="ECO:0000256" key="3">
    <source>
        <dbReference type="ARBA" id="ARBA00005493"/>
    </source>
</evidence>
<protein>
    <recommendedName>
        <fullName evidence="14">Coproporphyrinogen-III oxidase</fullName>
        <ecNumber evidence="14">1.3.98.3</ecNumber>
    </recommendedName>
</protein>
<dbReference type="SFLD" id="SFLDF00277">
    <property type="entry name" value="oxygen-independent_coproporphy"/>
    <property type="match status" value="1"/>
</dbReference>
<dbReference type="CDD" id="cd01335">
    <property type="entry name" value="Radical_SAM"/>
    <property type="match status" value="1"/>
</dbReference>
<name>A0A9X3IRE5_9GAMM</name>
<evidence type="ECO:0000256" key="5">
    <source>
        <dbReference type="ARBA" id="ARBA00022485"/>
    </source>
</evidence>
<keyword evidence="10 14" id="KW-0408">Iron</keyword>
<keyword evidence="9 14" id="KW-0560">Oxidoreductase</keyword>
<evidence type="ECO:0000256" key="7">
    <source>
        <dbReference type="ARBA" id="ARBA00022691"/>
    </source>
</evidence>
<gene>
    <name evidence="18" type="primary">hemN</name>
    <name evidence="18" type="ORF">OUO13_00980</name>
</gene>
<evidence type="ECO:0000256" key="12">
    <source>
        <dbReference type="ARBA" id="ARBA00023244"/>
    </source>
</evidence>
<feature type="binding site" evidence="15">
    <location>
        <position position="251"/>
    </location>
    <ligand>
        <name>S-adenosyl-L-methionine</name>
        <dbReference type="ChEBI" id="CHEBI:59789"/>
        <label>2</label>
    </ligand>
</feature>
<evidence type="ECO:0000256" key="13">
    <source>
        <dbReference type="ARBA" id="ARBA00048321"/>
    </source>
</evidence>
<evidence type="ECO:0000256" key="16">
    <source>
        <dbReference type="PIRSR" id="PIRSR000167-2"/>
    </source>
</evidence>
<feature type="binding site" evidence="15">
    <location>
        <position position="217"/>
    </location>
    <ligand>
        <name>S-adenosyl-L-methionine</name>
        <dbReference type="ChEBI" id="CHEBI:59789"/>
        <label>2</label>
    </ligand>
</feature>
<evidence type="ECO:0000256" key="8">
    <source>
        <dbReference type="ARBA" id="ARBA00022723"/>
    </source>
</evidence>
<evidence type="ECO:0000256" key="10">
    <source>
        <dbReference type="ARBA" id="ARBA00023004"/>
    </source>
</evidence>
<dbReference type="RefSeq" id="WP_283171978.1">
    <property type="nucleotide sequence ID" value="NZ_JAPNOA010000005.1"/>
</dbReference>
<feature type="binding site" evidence="15">
    <location>
        <position position="192"/>
    </location>
    <ligand>
        <name>S-adenosyl-L-methionine</name>
        <dbReference type="ChEBI" id="CHEBI:59789"/>
        <label>2</label>
    </ligand>
</feature>
<dbReference type="InterPro" id="IPR058240">
    <property type="entry name" value="rSAM_sf"/>
</dbReference>
<dbReference type="EC" id="1.3.98.3" evidence="14"/>
<dbReference type="InterPro" id="IPR034505">
    <property type="entry name" value="Coproporphyrinogen-III_oxidase"/>
</dbReference>
<feature type="binding site" evidence="15">
    <location>
        <begin position="68"/>
        <end position="70"/>
    </location>
    <ligand>
        <name>S-adenosyl-L-methionine</name>
        <dbReference type="ChEBI" id="CHEBI:59789"/>
        <label>2</label>
    </ligand>
</feature>
<evidence type="ECO:0000256" key="15">
    <source>
        <dbReference type="PIRSR" id="PIRSR000167-1"/>
    </source>
</evidence>
<feature type="domain" description="Radical SAM core" evidence="17">
    <location>
        <begin position="47"/>
        <end position="291"/>
    </location>
</feature>
<dbReference type="PANTHER" id="PTHR13932">
    <property type="entry name" value="COPROPORPHYRINIGEN III OXIDASE"/>
    <property type="match status" value="1"/>
</dbReference>
<dbReference type="InterPro" id="IPR013785">
    <property type="entry name" value="Aldolase_TIM"/>
</dbReference>
<dbReference type="PANTHER" id="PTHR13932:SF6">
    <property type="entry name" value="OXYGEN-INDEPENDENT COPROPORPHYRINOGEN III OXIDASE"/>
    <property type="match status" value="1"/>
</dbReference>
<comment type="cofactor">
    <cofactor evidence="14 16">
        <name>[4Fe-4S] cluster</name>
        <dbReference type="ChEBI" id="CHEBI:49883"/>
    </cofactor>
    <text evidence="14 16">Binds 1 [4Fe-4S] cluster. The cluster is coordinated with 3 cysteines and an exchangeable S-adenosyl-L-methionine.</text>
</comment>
<comment type="subcellular location">
    <subcellularLocation>
        <location evidence="1 14">Cytoplasm</location>
    </subcellularLocation>
</comment>
<feature type="binding site" evidence="15">
    <location>
        <position position="337"/>
    </location>
    <ligand>
        <name>S-adenosyl-L-methionine</name>
        <dbReference type="ChEBI" id="CHEBI:59789"/>
        <label>1</label>
    </ligand>
</feature>
<comment type="subunit">
    <text evidence="4">Monomer.</text>
</comment>
<keyword evidence="7 14" id="KW-0949">S-adenosyl-L-methionine</keyword>
<dbReference type="Pfam" id="PF06969">
    <property type="entry name" value="HemN_C"/>
    <property type="match status" value="1"/>
</dbReference>
<feature type="binding site" evidence="15">
    <location>
        <position position="118"/>
    </location>
    <ligand>
        <name>S-adenosyl-L-methionine</name>
        <dbReference type="ChEBI" id="CHEBI:59789"/>
        <label>1</label>
    </ligand>
</feature>
<dbReference type="GO" id="GO:0046872">
    <property type="term" value="F:metal ion binding"/>
    <property type="evidence" value="ECO:0007669"/>
    <property type="project" value="UniProtKB-KW"/>
</dbReference>
<keyword evidence="12 14" id="KW-0627">Porphyrin biosynthesis</keyword>